<evidence type="ECO:0000256" key="2">
    <source>
        <dbReference type="ARBA" id="ARBA00022801"/>
    </source>
</evidence>
<name>A0A4T0WXI4_9ASCO</name>
<dbReference type="InterPro" id="IPR029001">
    <property type="entry name" value="ITPase-like_fam"/>
</dbReference>
<dbReference type="Gene3D" id="3.90.950.10">
    <property type="match status" value="1"/>
</dbReference>
<dbReference type="SUPFAM" id="SSF52972">
    <property type="entry name" value="ITPase-like"/>
    <property type="match status" value="1"/>
</dbReference>
<proteinExistence type="inferred from homology"/>
<dbReference type="AlphaFoldDB" id="A0A4T0WXI4"/>
<dbReference type="NCBIfam" id="TIGR00172">
    <property type="entry name" value="maf"/>
    <property type="match status" value="1"/>
</dbReference>
<comment type="caution">
    <text evidence="3">The sequence shown here is derived from an EMBL/GenBank/DDBJ whole genome shotgun (WGS) entry which is preliminary data.</text>
</comment>
<gene>
    <name evidence="3" type="ORF">CANINC_003908</name>
</gene>
<dbReference type="PANTHER" id="PTHR43213">
    <property type="entry name" value="BIFUNCTIONAL DTTP/UTP PYROPHOSPHATASE/METHYLTRANSFERASE PROTEIN-RELATED"/>
    <property type="match status" value="1"/>
</dbReference>
<protein>
    <recommendedName>
        <fullName evidence="5">Septum formation protein Maf</fullName>
    </recommendedName>
</protein>
<dbReference type="PANTHER" id="PTHR43213:SF5">
    <property type="entry name" value="BIFUNCTIONAL DTTP_UTP PYROPHOSPHATASE_METHYLTRANSFERASE PROTEIN-RELATED"/>
    <property type="match status" value="1"/>
</dbReference>
<evidence type="ECO:0008006" key="5">
    <source>
        <dbReference type="Google" id="ProtNLM"/>
    </source>
</evidence>
<keyword evidence="4" id="KW-1185">Reference proteome</keyword>
<sequence length="212" mass="24303">MFNHWIHKKLANDKYKVILCSSSPRRLDILKQLGINPIVEKSTFEEDFDKNNFDEPIDYVQATAREKLKDVVNRINSEKTIYLSADTVIICNNKIFEKPLTIEQNITMLKELFDLQRNGESIKIVTCCCLYNSFNEKTFEFNETSLIKLSTNLSDLDIIEYCKSGEGLEVAGGFKIQGFGMILFESIQGDFYNCVGLPGRLVFEKIGEIIKT</sequence>
<dbReference type="CDD" id="cd00555">
    <property type="entry name" value="Maf"/>
    <property type="match status" value="1"/>
</dbReference>
<dbReference type="GO" id="GO:0047429">
    <property type="term" value="F:nucleoside triphosphate diphosphatase activity"/>
    <property type="evidence" value="ECO:0007669"/>
    <property type="project" value="InterPro"/>
</dbReference>
<keyword evidence="2" id="KW-0378">Hydrolase</keyword>
<organism evidence="3 4">
    <name type="scientific">Pichia inconspicua</name>
    <dbReference type="NCBI Taxonomy" id="52247"/>
    <lineage>
        <taxon>Eukaryota</taxon>
        <taxon>Fungi</taxon>
        <taxon>Dikarya</taxon>
        <taxon>Ascomycota</taxon>
        <taxon>Saccharomycotina</taxon>
        <taxon>Pichiomycetes</taxon>
        <taxon>Pichiales</taxon>
        <taxon>Pichiaceae</taxon>
        <taxon>Pichia</taxon>
    </lineage>
</organism>
<comment type="cofactor">
    <cofactor evidence="1">
        <name>a divalent metal cation</name>
        <dbReference type="ChEBI" id="CHEBI:60240"/>
    </cofactor>
</comment>
<dbReference type="OrthoDB" id="10267058at2759"/>
<dbReference type="PIRSF" id="PIRSF006305">
    <property type="entry name" value="Maf"/>
    <property type="match status" value="1"/>
</dbReference>
<evidence type="ECO:0000313" key="3">
    <source>
        <dbReference type="EMBL" id="TID18167.1"/>
    </source>
</evidence>
<evidence type="ECO:0000256" key="1">
    <source>
        <dbReference type="ARBA" id="ARBA00001968"/>
    </source>
</evidence>
<dbReference type="Proteomes" id="UP000307173">
    <property type="component" value="Unassembled WGS sequence"/>
</dbReference>
<evidence type="ECO:0000313" key="4">
    <source>
        <dbReference type="Proteomes" id="UP000307173"/>
    </source>
</evidence>
<dbReference type="EMBL" id="SELW01000612">
    <property type="protein sequence ID" value="TID18167.1"/>
    <property type="molecule type" value="Genomic_DNA"/>
</dbReference>
<dbReference type="Pfam" id="PF02545">
    <property type="entry name" value="Maf"/>
    <property type="match status" value="1"/>
</dbReference>
<dbReference type="InterPro" id="IPR003697">
    <property type="entry name" value="Maf-like"/>
</dbReference>
<dbReference type="HAMAP" id="MF_00528">
    <property type="entry name" value="Maf"/>
    <property type="match status" value="1"/>
</dbReference>
<reference evidence="3 4" key="1">
    <citation type="journal article" date="2019" name="Front. Genet.">
        <title>Whole-Genome Sequencing of the Opportunistic Yeast Pathogen Candida inconspicua Uncovers Its Hybrid Origin.</title>
        <authorList>
            <person name="Mixao V."/>
            <person name="Hansen A.P."/>
            <person name="Saus E."/>
            <person name="Boekhout T."/>
            <person name="Lass-Florl C."/>
            <person name="Gabaldon T."/>
        </authorList>
    </citation>
    <scope>NUCLEOTIDE SEQUENCE [LARGE SCALE GENOMIC DNA]</scope>
    <source>
        <strain evidence="3 4">CBS 180</strain>
    </source>
</reference>
<accession>A0A4T0WXI4</accession>
<dbReference type="STRING" id="52247.A0A4T0WXI4"/>